<dbReference type="SUPFAM" id="SSF51735">
    <property type="entry name" value="NAD(P)-binding Rossmann-fold domains"/>
    <property type="match status" value="1"/>
</dbReference>
<dbReference type="InterPro" id="IPR050984">
    <property type="entry name" value="Gfo/Idh/MocA_domain"/>
</dbReference>
<proteinExistence type="inferred from homology"/>
<keyword evidence="2" id="KW-0560">Oxidoreductase</keyword>
<dbReference type="EMBL" id="QGDH01000086">
    <property type="protein sequence ID" value="RAR08491.1"/>
    <property type="molecule type" value="Genomic_DNA"/>
</dbReference>
<dbReference type="Pfam" id="PF22725">
    <property type="entry name" value="GFO_IDH_MocA_C3"/>
    <property type="match status" value="1"/>
</dbReference>
<dbReference type="InterPro" id="IPR000683">
    <property type="entry name" value="Gfo/Idh/MocA-like_OxRdtase_N"/>
</dbReference>
<dbReference type="PANTHER" id="PTHR22604">
    <property type="entry name" value="OXIDOREDUCTASES"/>
    <property type="match status" value="1"/>
</dbReference>
<evidence type="ECO:0000259" key="6">
    <source>
        <dbReference type="Pfam" id="PF01408"/>
    </source>
</evidence>
<dbReference type="STRING" id="183478.A0A364N0F4"/>
<feature type="domain" description="GFO/IDH/MocA-like oxidoreductase" evidence="7">
    <location>
        <begin position="173"/>
        <end position="286"/>
    </location>
</feature>
<dbReference type="InterPro" id="IPR055170">
    <property type="entry name" value="GFO_IDH_MocA-like_dom"/>
</dbReference>
<protein>
    <recommendedName>
        <fullName evidence="3">D-xylose 1-dehydrogenase (NADP(+), D-xylono-1,5-lactone-forming)</fullName>
        <ecNumber evidence="3">1.1.1.179</ecNumber>
    </recommendedName>
    <alternativeName>
        <fullName evidence="4">D-xylose-NADP dehydrogenase</fullName>
    </alternativeName>
</protein>
<gene>
    <name evidence="8" type="ORF">DDE83_005975</name>
</gene>
<dbReference type="Proteomes" id="UP000249619">
    <property type="component" value="Unassembled WGS sequence"/>
</dbReference>
<comment type="caution">
    <text evidence="8">The sequence shown here is derived from an EMBL/GenBank/DDBJ whole genome shotgun (WGS) entry which is preliminary data.</text>
</comment>
<dbReference type="Gene3D" id="3.40.50.720">
    <property type="entry name" value="NAD(P)-binding Rossmann-like Domain"/>
    <property type="match status" value="1"/>
</dbReference>
<evidence type="ECO:0000259" key="7">
    <source>
        <dbReference type="Pfam" id="PF22725"/>
    </source>
</evidence>
<comment type="similarity">
    <text evidence="1">Belongs to the Gfo/Idh/MocA family.</text>
</comment>
<evidence type="ECO:0000256" key="4">
    <source>
        <dbReference type="ARBA" id="ARBA00042988"/>
    </source>
</evidence>
<reference evidence="9" key="1">
    <citation type="submission" date="2018-05" db="EMBL/GenBank/DDBJ databases">
        <title>Draft genome sequence of Stemphylium lycopersici strain CIDEFI 213.</title>
        <authorList>
            <person name="Medina R."/>
            <person name="Franco M.E.E."/>
            <person name="Lucentini C.G."/>
            <person name="Saparrat M.C.N."/>
            <person name="Balatti P.A."/>
        </authorList>
    </citation>
    <scope>NUCLEOTIDE SEQUENCE [LARGE SCALE GENOMIC DNA]</scope>
    <source>
        <strain evidence="9">CIDEFI 213</strain>
    </source>
</reference>
<accession>A0A364N0F4</accession>
<evidence type="ECO:0000256" key="2">
    <source>
        <dbReference type="ARBA" id="ARBA00023002"/>
    </source>
</evidence>
<dbReference type="SUPFAM" id="SSF55347">
    <property type="entry name" value="Glyceraldehyde-3-phosphate dehydrogenase-like, C-terminal domain"/>
    <property type="match status" value="1"/>
</dbReference>
<keyword evidence="9" id="KW-1185">Reference proteome</keyword>
<evidence type="ECO:0000256" key="5">
    <source>
        <dbReference type="ARBA" id="ARBA00049233"/>
    </source>
</evidence>
<dbReference type="PANTHER" id="PTHR22604:SF115">
    <property type="entry name" value="DIHYDRODIOL DEHYDROGENASE, PUTATIVE (AFU_ORTHOLOGUE AFUA_1G07520)-RELATED"/>
    <property type="match status" value="1"/>
</dbReference>
<dbReference type="GO" id="GO:0047837">
    <property type="term" value="F:D-xylose 1-dehydrogenase (NADP+) activity"/>
    <property type="evidence" value="ECO:0007669"/>
    <property type="project" value="UniProtKB-EC"/>
</dbReference>
<dbReference type="EC" id="1.1.1.179" evidence="3"/>
<dbReference type="Pfam" id="PF01408">
    <property type="entry name" value="GFO_IDH_MocA"/>
    <property type="match status" value="1"/>
</dbReference>
<organism evidence="8 9">
    <name type="scientific">Stemphylium lycopersici</name>
    <name type="common">Tomato gray leaf spot disease fungus</name>
    <name type="synonym">Thyrospora lycopersici</name>
    <dbReference type="NCBI Taxonomy" id="183478"/>
    <lineage>
        <taxon>Eukaryota</taxon>
        <taxon>Fungi</taxon>
        <taxon>Dikarya</taxon>
        <taxon>Ascomycota</taxon>
        <taxon>Pezizomycotina</taxon>
        <taxon>Dothideomycetes</taxon>
        <taxon>Pleosporomycetidae</taxon>
        <taxon>Pleosporales</taxon>
        <taxon>Pleosporineae</taxon>
        <taxon>Pleosporaceae</taxon>
        <taxon>Stemphylium</taxon>
    </lineage>
</organism>
<dbReference type="InterPro" id="IPR036291">
    <property type="entry name" value="NAD(P)-bd_dom_sf"/>
</dbReference>
<feature type="domain" description="Gfo/Idh/MocA-like oxidoreductase N-terminal" evidence="6">
    <location>
        <begin position="61"/>
        <end position="159"/>
    </location>
</feature>
<dbReference type="AlphaFoldDB" id="A0A364N0F4"/>
<name>A0A364N0F4_STELY</name>
<evidence type="ECO:0000256" key="3">
    <source>
        <dbReference type="ARBA" id="ARBA00038984"/>
    </source>
</evidence>
<sequence>MSEEQQQPFTLRWGVLGPGNIATSIPSPTPSHSTFTHPNLLPLAFTKDLLIDPRTRNAHDIRHEVVAAASSTSSTRARDFLTAVGAPASAKAYDSYAELVQDANVDIVYIATPHSHHYQHTRLALEAHKHVLVEKPITVTAAQCHVLRRLAAEKKRFMMEAMWTRFFPLSREVCGIIKSGKIGEVKRVFADFSFWNDVEKEFGVEHRMVNCELAGGALLDLGVYSLVWVFMALYDSGNSRKKRNEVGGEEEETIDPIVTSAVTRYAPTGADETTTVLLHFPDSATGGGGGGGGGHGIATTSIQVATTPNANHPFSDAIRIQATLGDLTIDYAPRPRTYTLIPAQNAKRGKPASFEYEVVEKFKDIPGGGHGMFWEADECARCIREGRLESEILGLEETEAIMRVLDRVRAQGGVVYPERIESLEFPVQV</sequence>
<evidence type="ECO:0000256" key="1">
    <source>
        <dbReference type="ARBA" id="ARBA00010928"/>
    </source>
</evidence>
<dbReference type="GO" id="GO:0000166">
    <property type="term" value="F:nucleotide binding"/>
    <property type="evidence" value="ECO:0007669"/>
    <property type="project" value="InterPro"/>
</dbReference>
<comment type="catalytic activity">
    <reaction evidence="5">
        <text>D-xylose + NADP(+) = D-xylono-1,5-lactone + NADPH + H(+)</text>
        <dbReference type="Rhea" id="RHEA:22000"/>
        <dbReference type="ChEBI" id="CHEBI:15378"/>
        <dbReference type="ChEBI" id="CHEBI:15867"/>
        <dbReference type="ChEBI" id="CHEBI:53455"/>
        <dbReference type="ChEBI" id="CHEBI:57783"/>
        <dbReference type="ChEBI" id="CHEBI:58349"/>
        <dbReference type="EC" id="1.1.1.179"/>
    </reaction>
</comment>
<evidence type="ECO:0000313" key="8">
    <source>
        <dbReference type="EMBL" id="RAR08491.1"/>
    </source>
</evidence>
<dbReference type="Gene3D" id="3.30.360.10">
    <property type="entry name" value="Dihydrodipicolinate Reductase, domain 2"/>
    <property type="match status" value="1"/>
</dbReference>
<evidence type="ECO:0000313" key="9">
    <source>
        <dbReference type="Proteomes" id="UP000249619"/>
    </source>
</evidence>